<feature type="region of interest" description="Disordered" evidence="3">
    <location>
        <begin position="1"/>
        <end position="23"/>
    </location>
</feature>
<dbReference type="InterPro" id="IPR046960">
    <property type="entry name" value="PPR_At4g14850-like_plant"/>
</dbReference>
<feature type="repeat" description="PPR" evidence="2">
    <location>
        <begin position="363"/>
        <end position="393"/>
    </location>
</feature>
<feature type="repeat" description="PPR" evidence="2">
    <location>
        <begin position="293"/>
        <end position="327"/>
    </location>
</feature>
<dbReference type="AlphaFoldDB" id="A0AAN7QF55"/>
<feature type="repeat" description="PPR" evidence="2">
    <location>
        <begin position="97"/>
        <end position="131"/>
    </location>
</feature>
<dbReference type="Pfam" id="PF12854">
    <property type="entry name" value="PPR_1"/>
    <property type="match status" value="1"/>
</dbReference>
<dbReference type="PANTHER" id="PTHR47926">
    <property type="entry name" value="PENTATRICOPEPTIDE REPEAT-CONTAINING PROTEIN"/>
    <property type="match status" value="1"/>
</dbReference>
<dbReference type="InterPro" id="IPR046848">
    <property type="entry name" value="E_motif"/>
</dbReference>
<evidence type="ECO:0008006" key="6">
    <source>
        <dbReference type="Google" id="ProtNLM"/>
    </source>
</evidence>
<dbReference type="InterPro" id="IPR011990">
    <property type="entry name" value="TPR-like_helical_dom_sf"/>
</dbReference>
<comment type="caution">
    <text evidence="4">The sequence shown here is derived from an EMBL/GenBank/DDBJ whole genome shotgun (WGS) entry which is preliminary data.</text>
</comment>
<organism evidence="4 5">
    <name type="scientific">Trapa incisa</name>
    <dbReference type="NCBI Taxonomy" id="236973"/>
    <lineage>
        <taxon>Eukaryota</taxon>
        <taxon>Viridiplantae</taxon>
        <taxon>Streptophyta</taxon>
        <taxon>Embryophyta</taxon>
        <taxon>Tracheophyta</taxon>
        <taxon>Spermatophyta</taxon>
        <taxon>Magnoliopsida</taxon>
        <taxon>eudicotyledons</taxon>
        <taxon>Gunneridae</taxon>
        <taxon>Pentapetalae</taxon>
        <taxon>rosids</taxon>
        <taxon>malvids</taxon>
        <taxon>Myrtales</taxon>
        <taxon>Lythraceae</taxon>
        <taxon>Trapa</taxon>
    </lineage>
</organism>
<proteinExistence type="predicted"/>
<dbReference type="EMBL" id="JAXIOK010000007">
    <property type="protein sequence ID" value="KAK4765947.1"/>
    <property type="molecule type" value="Genomic_DNA"/>
</dbReference>
<dbReference type="Proteomes" id="UP001345219">
    <property type="component" value="Chromosome 7"/>
</dbReference>
<dbReference type="FunFam" id="1.25.40.10:FF:000184">
    <property type="entry name" value="Pentatricopeptide repeat-containing protein, chloroplastic"/>
    <property type="match status" value="1"/>
</dbReference>
<dbReference type="InterPro" id="IPR002885">
    <property type="entry name" value="PPR_rpt"/>
</dbReference>
<protein>
    <recommendedName>
        <fullName evidence="6">Chlororespiratory reduction 4</fullName>
    </recommendedName>
</protein>
<dbReference type="GO" id="GO:0009451">
    <property type="term" value="P:RNA modification"/>
    <property type="evidence" value="ECO:0007669"/>
    <property type="project" value="InterPro"/>
</dbReference>
<feature type="repeat" description="PPR" evidence="2">
    <location>
        <begin position="200"/>
        <end position="230"/>
    </location>
</feature>
<keyword evidence="5" id="KW-1185">Reference proteome</keyword>
<evidence type="ECO:0000313" key="4">
    <source>
        <dbReference type="EMBL" id="KAK4765947.1"/>
    </source>
</evidence>
<feature type="repeat" description="PPR" evidence="2">
    <location>
        <begin position="394"/>
        <end position="428"/>
    </location>
</feature>
<dbReference type="PROSITE" id="PS51375">
    <property type="entry name" value="PPR"/>
    <property type="match status" value="6"/>
</dbReference>
<dbReference type="GO" id="GO:0048731">
    <property type="term" value="P:system development"/>
    <property type="evidence" value="ECO:0007669"/>
    <property type="project" value="UniProtKB-ARBA"/>
</dbReference>
<accession>A0AAN7QF55</accession>
<reference evidence="4 5" key="1">
    <citation type="journal article" date="2023" name="Hortic Res">
        <title>Pangenome of water caltrop reveals structural variations and asymmetric subgenome divergence after allopolyploidization.</title>
        <authorList>
            <person name="Zhang X."/>
            <person name="Chen Y."/>
            <person name="Wang L."/>
            <person name="Yuan Y."/>
            <person name="Fang M."/>
            <person name="Shi L."/>
            <person name="Lu R."/>
            <person name="Comes H.P."/>
            <person name="Ma Y."/>
            <person name="Chen Y."/>
            <person name="Huang G."/>
            <person name="Zhou Y."/>
            <person name="Zheng Z."/>
            <person name="Qiu Y."/>
        </authorList>
    </citation>
    <scope>NUCLEOTIDE SEQUENCE [LARGE SCALE GENOMIC DNA]</scope>
    <source>
        <tissue evidence="4">Roots</tissue>
    </source>
</reference>
<name>A0AAN7QF55_9MYRT</name>
<dbReference type="PANTHER" id="PTHR47926:SF413">
    <property type="entry name" value="REPEAT (TPR)-LIKE SUPERFAMILY PROTEIN, PUTATIVE-RELATED"/>
    <property type="match status" value="1"/>
</dbReference>
<dbReference type="Pfam" id="PF13041">
    <property type="entry name" value="PPR_2"/>
    <property type="match status" value="3"/>
</dbReference>
<dbReference type="Gene3D" id="1.25.40.10">
    <property type="entry name" value="Tetratricopeptide repeat domain"/>
    <property type="match status" value="4"/>
</dbReference>
<dbReference type="FunFam" id="1.25.40.10:FF:000125">
    <property type="entry name" value="Pentatricopeptide repeat-containing protein"/>
    <property type="match status" value="1"/>
</dbReference>
<evidence type="ECO:0000256" key="3">
    <source>
        <dbReference type="SAM" id="MobiDB-lite"/>
    </source>
</evidence>
<evidence type="ECO:0000256" key="2">
    <source>
        <dbReference type="PROSITE-ProRule" id="PRU00708"/>
    </source>
</evidence>
<evidence type="ECO:0000256" key="1">
    <source>
        <dbReference type="ARBA" id="ARBA00022737"/>
    </source>
</evidence>
<dbReference type="GO" id="GO:0003723">
    <property type="term" value="F:RNA binding"/>
    <property type="evidence" value="ECO:0007669"/>
    <property type="project" value="InterPro"/>
</dbReference>
<evidence type="ECO:0000313" key="5">
    <source>
        <dbReference type="Proteomes" id="UP001345219"/>
    </source>
</evidence>
<sequence>MFQQRSNLFTGPPRMSTPVSVAGRPPRWVSRRRIFEQNLSELHKCRNLAHVKKFFAQILKSDRHLDPQMAAKLVSAFSLCHQMGLAVKVFAQFDEPNTHLYNMLIRAYVKNSQASKAFETFWRMQINGVPADNFTYPFLLKGCSGESCLHLVQMIHTHVEKFGFFADIFVPNSLIDTYYKCGQLGISAAKKLFSVMEERDTVSWNTMISGLARYGELAEARRLFDEMPMRDTISWNAILDGYVKAGDMNAAFQLFEKMPERNVVSWSTMVSGYTKVGEIDMARMMFEMMPVKSVVPWTIIISGYAQKGLAKEAIMLYDQMEEAGVIIDYGTVISILAACAESGLLGLGQKVCTSIQRTGLKCTTSVLNALIDMYAKCGRSDEALRIFNRMPEKDAVSWNIIIHGLAAHGYAGKALELFDRMKQDNFEPDEVTFIGVLCACTHGGFVDRGLDYFLEMQKAYGIVPKIEHYGCLVDLLGRGGRLKEALDLIHSMPMEPNAIIWGTLLGACRVHDDSNTTEVLGRLIVLDNYDSGNFSTLSNICSAARDWDSAASVRLQMRSSGIQKPSGVSSIDVDDEVHEFTAFDMSHTESNDIYKIVDTIRMDLGETLLGHGSRHQ</sequence>
<keyword evidence="1" id="KW-0677">Repeat</keyword>
<feature type="repeat" description="PPR" evidence="2">
    <location>
        <begin position="231"/>
        <end position="265"/>
    </location>
</feature>
<dbReference type="Pfam" id="PF01535">
    <property type="entry name" value="PPR"/>
    <property type="match status" value="3"/>
</dbReference>
<dbReference type="NCBIfam" id="TIGR00756">
    <property type="entry name" value="PPR"/>
    <property type="match status" value="7"/>
</dbReference>
<dbReference type="Pfam" id="PF20431">
    <property type="entry name" value="E_motif"/>
    <property type="match status" value="1"/>
</dbReference>
<gene>
    <name evidence="4" type="ORF">SAY87_007589</name>
</gene>